<reference evidence="12 13" key="1">
    <citation type="submission" date="2019-03" db="EMBL/GenBank/DDBJ databases">
        <title>Genomic Encyclopedia of Type Strains, Phase IV (KMG-IV): sequencing the most valuable type-strain genomes for metagenomic binning, comparative biology and taxonomic classification.</title>
        <authorList>
            <person name="Goeker M."/>
        </authorList>
    </citation>
    <scope>NUCLEOTIDE SEQUENCE [LARGE SCALE GENOMIC DNA]</scope>
    <source>
        <strain evidence="12 13">DSM 23802</strain>
    </source>
</reference>
<evidence type="ECO:0000313" key="13">
    <source>
        <dbReference type="Proteomes" id="UP000295788"/>
    </source>
</evidence>
<evidence type="ECO:0000256" key="4">
    <source>
        <dbReference type="ARBA" id="ARBA00022806"/>
    </source>
</evidence>
<dbReference type="PROSITE" id="PS51194">
    <property type="entry name" value="HELICASE_CTER"/>
    <property type="match status" value="1"/>
</dbReference>
<dbReference type="Pfam" id="PF13625">
    <property type="entry name" value="Helicase_C_3"/>
    <property type="match status" value="1"/>
</dbReference>
<feature type="domain" description="Helicase ATP-binding" evidence="10">
    <location>
        <begin position="202"/>
        <end position="358"/>
    </location>
</feature>
<dbReference type="CDD" id="cd18029">
    <property type="entry name" value="DEXHc_XPB"/>
    <property type="match status" value="1"/>
</dbReference>
<dbReference type="OrthoDB" id="9802848at2"/>
<name>A0A4R3K653_9BACI</name>
<accession>A0A4R3K653</accession>
<sequence length="557" mass="64393">MKQSMDRPMIIQNDQTLLLEVNHPKFKKARKEISSFAELIKSPEYFHTYRITPITLWNAAANGYSWQQVIGILDQYSKLQFPTFIKDEIRIYMERYGILSFKREGNQIHCKSKDPKVFDKLLSYASLQRYFKERLNEYTVVIAEQDRGFLKQELIKLGYPVQDLAGYQEGEFLSLSLLSRTKTGASFQLRDYQRKAIDIFYEKGAVSGGSGVIVLPCGSGKTVVGIGIMELLQAETLILTTNTSSVRQWIHELIDKTSLTEEMVGEYSGQKKEVKPVTVATYQILTYRSRDELEFEHMKLFQSRNWGLIIYDEVHLLPAPVFRYTANIQAKRRLGLTATLVREDGKEDEVFSLIGPKKYEVPWLQMEDRGWIAKAKCTDIQIPLPKKWEKQYIEASKKQKYRIAATNPLKIKVLKKLIKQHQDDPILIIGQYLNQLEEIAKELGAPLITGQVKQQERDQIYKAFRTGKIKILVVSKVANFAIDLPDAKVAIQVSGTFGSRQEEAQRLGRILRPKEGENHAYFYSLITQQTVDQDYALRRQLFLLEQGYEYDIQHYAL</sequence>
<dbReference type="Pfam" id="PF16203">
    <property type="entry name" value="ERCC3_RAD25_C"/>
    <property type="match status" value="1"/>
</dbReference>
<dbReference type="RefSeq" id="WP_132770661.1">
    <property type="nucleotide sequence ID" value="NZ_SMAB01000029.1"/>
</dbReference>
<comment type="catalytic activity">
    <reaction evidence="9">
        <text>ATP + H2O = ADP + phosphate + H(+)</text>
        <dbReference type="Rhea" id="RHEA:13065"/>
        <dbReference type="ChEBI" id="CHEBI:15377"/>
        <dbReference type="ChEBI" id="CHEBI:15378"/>
        <dbReference type="ChEBI" id="CHEBI:30616"/>
        <dbReference type="ChEBI" id="CHEBI:43474"/>
        <dbReference type="ChEBI" id="CHEBI:456216"/>
        <dbReference type="EC" id="5.6.2.4"/>
    </reaction>
</comment>
<dbReference type="PROSITE" id="PS51192">
    <property type="entry name" value="HELICASE_ATP_BIND_1"/>
    <property type="match status" value="1"/>
</dbReference>
<keyword evidence="3" id="KW-0378">Hydrolase</keyword>
<dbReference type="InterPro" id="IPR050615">
    <property type="entry name" value="ATP-dep_DNA_Helicase"/>
</dbReference>
<dbReference type="InterPro" id="IPR032830">
    <property type="entry name" value="XPB/Ssl2_N"/>
</dbReference>
<dbReference type="InterPro" id="IPR027417">
    <property type="entry name" value="P-loop_NTPase"/>
</dbReference>
<dbReference type="PRINTS" id="PR00851">
    <property type="entry name" value="XRODRMPGMNTB"/>
</dbReference>
<keyword evidence="4" id="KW-0347">Helicase</keyword>
<gene>
    <name evidence="12" type="ORF">EDD72_12917</name>
</gene>
<evidence type="ECO:0000256" key="7">
    <source>
        <dbReference type="ARBA" id="ARBA00034617"/>
    </source>
</evidence>
<evidence type="ECO:0000256" key="1">
    <source>
        <dbReference type="ARBA" id="ARBA00006637"/>
    </source>
</evidence>
<dbReference type="InterPro" id="IPR032438">
    <property type="entry name" value="ERCC3_RAD25_C"/>
</dbReference>
<dbReference type="SUPFAM" id="SSF52540">
    <property type="entry name" value="P-loop containing nucleoside triphosphate hydrolases"/>
    <property type="match status" value="2"/>
</dbReference>
<evidence type="ECO:0000256" key="8">
    <source>
        <dbReference type="ARBA" id="ARBA00034808"/>
    </source>
</evidence>
<dbReference type="InterPro" id="IPR006935">
    <property type="entry name" value="Helicase/UvrB_N"/>
</dbReference>
<dbReference type="SMART" id="SM00487">
    <property type="entry name" value="DEXDc"/>
    <property type="match status" value="1"/>
</dbReference>
<comment type="caution">
    <text evidence="12">The sequence shown here is derived from an EMBL/GenBank/DDBJ whole genome shotgun (WGS) entry which is preliminary data.</text>
</comment>
<dbReference type="CDD" id="cd18789">
    <property type="entry name" value="SF2_C_XPB"/>
    <property type="match status" value="1"/>
</dbReference>
<dbReference type="AlphaFoldDB" id="A0A4R3K653"/>
<proteinExistence type="inferred from homology"/>
<dbReference type="Pfam" id="PF04851">
    <property type="entry name" value="ResIII"/>
    <property type="match status" value="1"/>
</dbReference>
<comment type="similarity">
    <text evidence="1">Belongs to the helicase family. RAD25/XPB subfamily.</text>
</comment>
<dbReference type="GO" id="GO:0016787">
    <property type="term" value="F:hydrolase activity"/>
    <property type="evidence" value="ECO:0007669"/>
    <property type="project" value="UniProtKB-KW"/>
</dbReference>
<dbReference type="EC" id="5.6.2.4" evidence="8"/>
<evidence type="ECO:0000259" key="11">
    <source>
        <dbReference type="PROSITE" id="PS51194"/>
    </source>
</evidence>
<dbReference type="NCBIfam" id="NF045503">
    <property type="entry name" value="repair_heli_XPB"/>
    <property type="match status" value="1"/>
</dbReference>
<feature type="domain" description="Helicase C-terminal" evidence="11">
    <location>
        <begin position="413"/>
        <end position="557"/>
    </location>
</feature>
<dbReference type="GO" id="GO:0005524">
    <property type="term" value="F:ATP binding"/>
    <property type="evidence" value="ECO:0007669"/>
    <property type="project" value="UniProtKB-KW"/>
</dbReference>
<keyword evidence="6" id="KW-0413">Isomerase</keyword>
<evidence type="ECO:0000256" key="3">
    <source>
        <dbReference type="ARBA" id="ARBA00022801"/>
    </source>
</evidence>
<evidence type="ECO:0000256" key="2">
    <source>
        <dbReference type="ARBA" id="ARBA00022741"/>
    </source>
</evidence>
<dbReference type="GO" id="GO:0043138">
    <property type="term" value="F:3'-5' DNA helicase activity"/>
    <property type="evidence" value="ECO:0007669"/>
    <property type="project" value="UniProtKB-EC"/>
</dbReference>
<dbReference type="InterPro" id="IPR001650">
    <property type="entry name" value="Helicase_C-like"/>
</dbReference>
<evidence type="ECO:0000313" key="12">
    <source>
        <dbReference type="EMBL" id="TCS78240.1"/>
    </source>
</evidence>
<comment type="catalytic activity">
    <reaction evidence="7">
        <text>Couples ATP hydrolysis with the unwinding of duplex DNA by translocating in the 3'-5' direction.</text>
        <dbReference type="EC" id="5.6.2.4"/>
    </reaction>
</comment>
<evidence type="ECO:0000259" key="10">
    <source>
        <dbReference type="PROSITE" id="PS51192"/>
    </source>
</evidence>
<evidence type="ECO:0000256" key="5">
    <source>
        <dbReference type="ARBA" id="ARBA00022840"/>
    </source>
</evidence>
<evidence type="ECO:0000256" key="6">
    <source>
        <dbReference type="ARBA" id="ARBA00023235"/>
    </source>
</evidence>
<keyword evidence="2" id="KW-0547">Nucleotide-binding</keyword>
<evidence type="ECO:0000256" key="9">
    <source>
        <dbReference type="ARBA" id="ARBA00048988"/>
    </source>
</evidence>
<dbReference type="Gene3D" id="3.40.50.300">
    <property type="entry name" value="P-loop containing nucleotide triphosphate hydrolases"/>
    <property type="match status" value="2"/>
</dbReference>
<keyword evidence="5" id="KW-0067">ATP-binding</keyword>
<dbReference type="PANTHER" id="PTHR11274">
    <property type="entry name" value="RAD25/XP-B DNA REPAIR HELICASE"/>
    <property type="match status" value="1"/>
</dbReference>
<dbReference type="Proteomes" id="UP000295788">
    <property type="component" value="Unassembled WGS sequence"/>
</dbReference>
<protein>
    <recommendedName>
        <fullName evidence="8">DNA 3'-5' helicase</fullName>
        <ecNumber evidence="8">5.6.2.4</ecNumber>
    </recommendedName>
</protein>
<keyword evidence="13" id="KW-1185">Reference proteome</keyword>
<dbReference type="InterPro" id="IPR014001">
    <property type="entry name" value="Helicase_ATP-bd"/>
</dbReference>
<dbReference type="GO" id="GO:0003677">
    <property type="term" value="F:DNA binding"/>
    <property type="evidence" value="ECO:0007669"/>
    <property type="project" value="InterPro"/>
</dbReference>
<dbReference type="SMART" id="SM00490">
    <property type="entry name" value="HELICc"/>
    <property type="match status" value="1"/>
</dbReference>
<dbReference type="EMBL" id="SMAB01000029">
    <property type="protein sequence ID" value="TCS78240.1"/>
    <property type="molecule type" value="Genomic_DNA"/>
</dbReference>
<dbReference type="PANTHER" id="PTHR11274:SF0">
    <property type="entry name" value="GENERAL TRANSCRIPTION AND DNA REPAIR FACTOR IIH HELICASE SUBUNIT XPB"/>
    <property type="match status" value="1"/>
</dbReference>
<organism evidence="12 13">
    <name type="scientific">Tepidibacillus fermentans</name>
    <dbReference type="NCBI Taxonomy" id="1281767"/>
    <lineage>
        <taxon>Bacteria</taxon>
        <taxon>Bacillati</taxon>
        <taxon>Bacillota</taxon>
        <taxon>Bacilli</taxon>
        <taxon>Bacillales</taxon>
        <taxon>Bacillaceae</taxon>
        <taxon>Tepidibacillus</taxon>
    </lineage>
</organism>